<accession>A0AA88YK23</accession>
<gene>
    <name evidence="3" type="ORF">FSP39_019059</name>
</gene>
<dbReference type="Proteomes" id="UP001186944">
    <property type="component" value="Unassembled WGS sequence"/>
</dbReference>
<keyword evidence="4" id="KW-1185">Reference proteome</keyword>
<reference evidence="3" key="1">
    <citation type="submission" date="2019-08" db="EMBL/GenBank/DDBJ databases">
        <title>The improved chromosome-level genome for the pearl oyster Pinctada fucata martensii using PacBio sequencing and Hi-C.</title>
        <authorList>
            <person name="Zheng Z."/>
        </authorList>
    </citation>
    <scope>NUCLEOTIDE SEQUENCE</scope>
    <source>
        <strain evidence="3">ZZ-2019</strain>
        <tissue evidence="3">Adductor muscle</tissue>
    </source>
</reference>
<feature type="region of interest" description="Disordered" evidence="2">
    <location>
        <begin position="73"/>
        <end position="96"/>
    </location>
</feature>
<comment type="caution">
    <text evidence="3">The sequence shown here is derived from an EMBL/GenBank/DDBJ whole genome shotgun (WGS) entry which is preliminary data.</text>
</comment>
<dbReference type="PANTHER" id="PTHR13238">
    <property type="entry name" value="PROTEIN C21ORF59"/>
    <property type="match status" value="1"/>
</dbReference>
<sequence length="181" mass="20542">MEELAKHGITLPPNMMGLTDEQVEELKLKDEWEDKCVPQGGFKECKDQIGRRNGKAPKEKMAELLNKTVKEAKDMISKSTKPPAAKNKRTSSEMAYSSMEEMSTILSDIDEIKSALKKAVTKSDLTDIVKSIVREMLEEIKKEMETRVKEIEDVYMRKCGDLQDKIDGIGLEMESLRELNA</sequence>
<evidence type="ECO:0000256" key="2">
    <source>
        <dbReference type="SAM" id="MobiDB-lite"/>
    </source>
</evidence>
<evidence type="ECO:0000313" key="4">
    <source>
        <dbReference type="Proteomes" id="UP001186944"/>
    </source>
</evidence>
<protein>
    <submittedName>
        <fullName evidence="3">Uncharacterized protein</fullName>
    </submittedName>
</protein>
<dbReference type="EMBL" id="VSWD01000007">
    <property type="protein sequence ID" value="KAK3098389.1"/>
    <property type="molecule type" value="Genomic_DNA"/>
</dbReference>
<comment type="similarity">
    <text evidence="1">Belongs to the CFAP298 family.</text>
</comment>
<evidence type="ECO:0000256" key="1">
    <source>
        <dbReference type="ARBA" id="ARBA00009619"/>
    </source>
</evidence>
<dbReference type="AlphaFoldDB" id="A0AA88YK23"/>
<proteinExistence type="inferred from homology"/>
<dbReference type="GO" id="GO:0003352">
    <property type="term" value="P:regulation of cilium movement"/>
    <property type="evidence" value="ECO:0007669"/>
    <property type="project" value="InterPro"/>
</dbReference>
<name>A0AA88YK23_PINIB</name>
<dbReference type="PANTHER" id="PTHR13238:SF0">
    <property type="entry name" value="CILIA- AND FLAGELLA-ASSOCIATED PROTEIN 298"/>
    <property type="match status" value="1"/>
</dbReference>
<dbReference type="InterPro" id="IPR021298">
    <property type="entry name" value="CFAP298"/>
</dbReference>
<evidence type="ECO:0000313" key="3">
    <source>
        <dbReference type="EMBL" id="KAK3098389.1"/>
    </source>
</evidence>
<organism evidence="3 4">
    <name type="scientific">Pinctada imbricata</name>
    <name type="common">Atlantic pearl-oyster</name>
    <name type="synonym">Pinctada martensii</name>
    <dbReference type="NCBI Taxonomy" id="66713"/>
    <lineage>
        <taxon>Eukaryota</taxon>
        <taxon>Metazoa</taxon>
        <taxon>Spiralia</taxon>
        <taxon>Lophotrochozoa</taxon>
        <taxon>Mollusca</taxon>
        <taxon>Bivalvia</taxon>
        <taxon>Autobranchia</taxon>
        <taxon>Pteriomorphia</taxon>
        <taxon>Pterioida</taxon>
        <taxon>Pterioidea</taxon>
        <taxon>Pteriidae</taxon>
        <taxon>Pinctada</taxon>
    </lineage>
</organism>